<protein>
    <submittedName>
        <fullName evidence="1">Uncharacterized protein</fullName>
    </submittedName>
</protein>
<organism evidence="1">
    <name type="scientific">Rhizophora mucronata</name>
    <name type="common">Asiatic mangrove</name>
    <dbReference type="NCBI Taxonomy" id="61149"/>
    <lineage>
        <taxon>Eukaryota</taxon>
        <taxon>Viridiplantae</taxon>
        <taxon>Streptophyta</taxon>
        <taxon>Embryophyta</taxon>
        <taxon>Tracheophyta</taxon>
        <taxon>Spermatophyta</taxon>
        <taxon>Magnoliopsida</taxon>
        <taxon>eudicotyledons</taxon>
        <taxon>Gunneridae</taxon>
        <taxon>Pentapetalae</taxon>
        <taxon>rosids</taxon>
        <taxon>fabids</taxon>
        <taxon>Malpighiales</taxon>
        <taxon>Rhizophoraceae</taxon>
        <taxon>Rhizophora</taxon>
    </lineage>
</organism>
<reference evidence="1" key="1">
    <citation type="submission" date="2018-02" db="EMBL/GenBank/DDBJ databases">
        <title>Rhizophora mucronata_Transcriptome.</title>
        <authorList>
            <person name="Meera S.P."/>
            <person name="Sreeshan A."/>
            <person name="Augustine A."/>
        </authorList>
    </citation>
    <scope>NUCLEOTIDE SEQUENCE</scope>
    <source>
        <tissue evidence="1">Leaf</tissue>
    </source>
</reference>
<proteinExistence type="predicted"/>
<dbReference type="EMBL" id="GGEC01064452">
    <property type="protein sequence ID" value="MBX44936.1"/>
    <property type="molecule type" value="Transcribed_RNA"/>
</dbReference>
<dbReference type="AlphaFoldDB" id="A0A2P2NQZ8"/>
<accession>A0A2P2NQZ8</accession>
<name>A0A2P2NQZ8_RHIMU</name>
<sequence length="21" mass="2441">MALQTRPVLPCYALHYILKIP</sequence>
<evidence type="ECO:0000313" key="1">
    <source>
        <dbReference type="EMBL" id="MBX44936.1"/>
    </source>
</evidence>